<dbReference type="PROSITE" id="PS51375">
    <property type="entry name" value="PPR"/>
    <property type="match status" value="1"/>
</dbReference>
<dbReference type="Gene3D" id="1.25.40.10">
    <property type="entry name" value="Tetratricopeptide repeat domain"/>
    <property type="match status" value="1"/>
</dbReference>
<dbReference type="InterPro" id="IPR011990">
    <property type="entry name" value="TPR-like_helical_dom_sf"/>
</dbReference>
<dbReference type="Pfam" id="PF13041">
    <property type="entry name" value="PPR_2"/>
    <property type="match status" value="1"/>
</dbReference>
<sequence>MVNVPRRITGYKDILIQDKRCFVPFLNHQHGPPCRSYLNMRIAVESKSIPFSDLPDESCRSIGSCPATTLFTGGNQSFGQSLAENFYTSGFDFNSSDILNTLADFYLYMMMLNEILGKGLTYNALINGYCNDGKTDVAFQIMDSMASSGCKPETRTYNEVIFGTDRSDDGDSGNYSLLFIEEKNSPFFPLFLSDNCSFCAPASDLYGSKGNCIYFTDRILSVVLASSNVDYCNSFLSKNCFDTDSDTDGPEISEIPTLSNVRQDLTEWQERHATLVLLTVKIYVELERARLIKKLAKIKESQGLIALRSADLMQKLQ</sequence>
<gene>
    <name evidence="6" type="ORF">IFM89_018324</name>
</gene>
<dbReference type="Proteomes" id="UP000631114">
    <property type="component" value="Unassembled WGS sequence"/>
</dbReference>
<evidence type="ECO:0008006" key="8">
    <source>
        <dbReference type="Google" id="ProtNLM"/>
    </source>
</evidence>
<dbReference type="OrthoDB" id="1735509at2759"/>
<dbReference type="AlphaFoldDB" id="A0A835H013"/>
<dbReference type="InterPro" id="IPR005174">
    <property type="entry name" value="KIB1-4_b-propeller"/>
</dbReference>
<feature type="repeat" description="PPR" evidence="3">
    <location>
        <begin position="118"/>
        <end position="152"/>
    </location>
</feature>
<proteinExistence type="inferred from homology"/>
<keyword evidence="7" id="KW-1185">Reference proteome</keyword>
<accession>A0A835H013</accession>
<evidence type="ECO:0000313" key="7">
    <source>
        <dbReference type="Proteomes" id="UP000631114"/>
    </source>
</evidence>
<evidence type="ECO:0000256" key="2">
    <source>
        <dbReference type="ARBA" id="ARBA00022737"/>
    </source>
</evidence>
<dbReference type="InterPro" id="IPR002885">
    <property type="entry name" value="PPR_rpt"/>
</dbReference>
<evidence type="ECO:0000313" key="6">
    <source>
        <dbReference type="EMBL" id="KAF9589062.1"/>
    </source>
</evidence>
<comment type="caution">
    <text evidence="6">The sequence shown here is derived from an EMBL/GenBank/DDBJ whole genome shotgun (WGS) entry which is preliminary data.</text>
</comment>
<name>A0A835H013_9MAGN</name>
<dbReference type="PANTHER" id="PTHR47941">
    <property type="entry name" value="PENTATRICOPEPTIDE REPEAT-CONTAINING PROTEIN 3, MITOCHONDRIAL"/>
    <property type="match status" value="1"/>
</dbReference>
<organism evidence="6 7">
    <name type="scientific">Coptis chinensis</name>
    <dbReference type="NCBI Taxonomy" id="261450"/>
    <lineage>
        <taxon>Eukaryota</taxon>
        <taxon>Viridiplantae</taxon>
        <taxon>Streptophyta</taxon>
        <taxon>Embryophyta</taxon>
        <taxon>Tracheophyta</taxon>
        <taxon>Spermatophyta</taxon>
        <taxon>Magnoliopsida</taxon>
        <taxon>Ranunculales</taxon>
        <taxon>Ranunculaceae</taxon>
        <taxon>Coptidoideae</taxon>
        <taxon>Coptis</taxon>
    </lineage>
</organism>
<keyword evidence="2" id="KW-0677">Repeat</keyword>
<dbReference type="NCBIfam" id="TIGR00756">
    <property type="entry name" value="PPR"/>
    <property type="match status" value="1"/>
</dbReference>
<protein>
    <recommendedName>
        <fullName evidence="8">DUF295 domain-containing protein</fullName>
    </recommendedName>
</protein>
<feature type="domain" description="PSMD12/CSN4-like N-terminal" evidence="5">
    <location>
        <begin position="262"/>
        <end position="317"/>
    </location>
</feature>
<dbReference type="Pfam" id="PF03478">
    <property type="entry name" value="Beta-prop_KIB1-4"/>
    <property type="match status" value="1"/>
</dbReference>
<evidence type="ECO:0000256" key="3">
    <source>
        <dbReference type="PROSITE-ProRule" id="PRU00708"/>
    </source>
</evidence>
<dbReference type="Pfam" id="PF22241">
    <property type="entry name" value="PSMD12-CSN4_N"/>
    <property type="match status" value="1"/>
</dbReference>
<reference evidence="6 7" key="1">
    <citation type="submission" date="2020-10" db="EMBL/GenBank/DDBJ databases">
        <title>The Coptis chinensis genome and diversification of protoberbering-type alkaloids.</title>
        <authorList>
            <person name="Wang B."/>
            <person name="Shu S."/>
            <person name="Song C."/>
            <person name="Liu Y."/>
        </authorList>
    </citation>
    <scope>NUCLEOTIDE SEQUENCE [LARGE SCALE GENOMIC DNA]</scope>
    <source>
        <strain evidence="6">HL-2020</strain>
        <tissue evidence="6">Leaf</tissue>
    </source>
</reference>
<dbReference type="EMBL" id="JADFTS010000009">
    <property type="protein sequence ID" value="KAF9589062.1"/>
    <property type="molecule type" value="Genomic_DNA"/>
</dbReference>
<evidence type="ECO:0000256" key="1">
    <source>
        <dbReference type="ARBA" id="ARBA00007626"/>
    </source>
</evidence>
<dbReference type="InterPro" id="IPR054559">
    <property type="entry name" value="PSMD12-CSN4-like_N"/>
</dbReference>
<evidence type="ECO:0000259" key="5">
    <source>
        <dbReference type="Pfam" id="PF22241"/>
    </source>
</evidence>
<evidence type="ECO:0000259" key="4">
    <source>
        <dbReference type="Pfam" id="PF03478"/>
    </source>
</evidence>
<comment type="similarity">
    <text evidence="1">Belongs to the PPR family. P subfamily.</text>
</comment>
<feature type="domain" description="KIB1-4 beta-propeller" evidence="4">
    <location>
        <begin position="190"/>
        <end position="225"/>
    </location>
</feature>